<dbReference type="PANTHER" id="PTHR36617">
    <property type="entry name" value="PROTEIN, PUTATIVE-RELATED"/>
    <property type="match status" value="1"/>
</dbReference>
<comment type="caution">
    <text evidence="2">The sequence shown here is derived from an EMBL/GenBank/DDBJ whole genome shotgun (WGS) entry which is preliminary data.</text>
</comment>
<proteinExistence type="predicted"/>
<gene>
    <name evidence="2" type="ORF">PHJA_000860700</name>
</gene>
<protein>
    <recommendedName>
        <fullName evidence="1">Reverse transcriptase zinc-binding domain-containing protein</fullName>
    </recommendedName>
</protein>
<reference evidence="2" key="1">
    <citation type="submission" date="2020-07" db="EMBL/GenBank/DDBJ databases">
        <title>Ethylene signaling mediates host invasion by parasitic plants.</title>
        <authorList>
            <person name="Yoshida S."/>
        </authorList>
    </citation>
    <scope>NUCLEOTIDE SEQUENCE</scope>
    <source>
        <strain evidence="2">Okayama</strain>
    </source>
</reference>
<evidence type="ECO:0000259" key="1">
    <source>
        <dbReference type="Pfam" id="PF13966"/>
    </source>
</evidence>
<feature type="domain" description="Reverse transcriptase zinc-binding" evidence="1">
    <location>
        <begin position="163"/>
        <end position="256"/>
    </location>
</feature>
<keyword evidence="3" id="KW-1185">Reference proteome</keyword>
<dbReference type="PANTHER" id="PTHR36617:SF5">
    <property type="entry name" value="OS05G0421675 PROTEIN"/>
    <property type="match status" value="1"/>
</dbReference>
<name>A0A830BHV7_9LAMI</name>
<dbReference type="EMBL" id="BMAC01000138">
    <property type="protein sequence ID" value="GFP87170.1"/>
    <property type="molecule type" value="Genomic_DNA"/>
</dbReference>
<accession>A0A830BHV7</accession>
<dbReference type="InterPro" id="IPR026960">
    <property type="entry name" value="RVT-Znf"/>
</dbReference>
<dbReference type="AlphaFoldDB" id="A0A830BHV7"/>
<evidence type="ECO:0000313" key="2">
    <source>
        <dbReference type="EMBL" id="GFP87170.1"/>
    </source>
</evidence>
<dbReference type="Proteomes" id="UP000653305">
    <property type="component" value="Unassembled WGS sequence"/>
</dbReference>
<dbReference type="OrthoDB" id="1436411at2759"/>
<dbReference type="Pfam" id="PF13966">
    <property type="entry name" value="zf-RVT"/>
    <property type="match status" value="1"/>
</dbReference>
<organism evidence="2 3">
    <name type="scientific">Phtheirospermum japonicum</name>
    <dbReference type="NCBI Taxonomy" id="374723"/>
    <lineage>
        <taxon>Eukaryota</taxon>
        <taxon>Viridiplantae</taxon>
        <taxon>Streptophyta</taxon>
        <taxon>Embryophyta</taxon>
        <taxon>Tracheophyta</taxon>
        <taxon>Spermatophyta</taxon>
        <taxon>Magnoliopsida</taxon>
        <taxon>eudicotyledons</taxon>
        <taxon>Gunneridae</taxon>
        <taxon>Pentapetalae</taxon>
        <taxon>asterids</taxon>
        <taxon>lamiids</taxon>
        <taxon>Lamiales</taxon>
        <taxon>Orobanchaceae</taxon>
        <taxon>Orobanchaceae incertae sedis</taxon>
        <taxon>Phtheirospermum</taxon>
    </lineage>
</organism>
<evidence type="ECO:0000313" key="3">
    <source>
        <dbReference type="Proteomes" id="UP000653305"/>
    </source>
</evidence>
<sequence>MWRFLCEKESLWVRVLESKYGDGWGRGSSGIPRGLKGKLLGWWRDIINITTGYGGEWFYGNLERVLGNGRRISFWEEVWVGGESLKSIFPRLFSVSLDKKKNVGEMGVWEGSEWRWEWNWRRQIFDFKLNAFDDLVSLVSRCCLKEELNDAWRWRGSPTEKYVTRDAYGLLKPKEVLNQNTERMGEAFKLLWNKLVPPKVAAHGWRMVRDRLPTKLNLKKRGINLSTEETLCTFCREEEEYAEHFFFACKRSYNIWMMIFDWLNTPVAIHLKAPQNILFQSKILKGKRGKSVSMCIWLGVVWVLWKWRNDMVHNNVEIVEDKLVEEIKARTWSWISVKDHLGSSFSFKDWLANPRLLC</sequence>